<feature type="transmembrane region" description="Helical" evidence="8">
    <location>
        <begin position="144"/>
        <end position="162"/>
    </location>
</feature>
<evidence type="ECO:0000256" key="4">
    <source>
        <dbReference type="ARBA" id="ARBA00022692"/>
    </source>
</evidence>
<feature type="transmembrane region" description="Helical" evidence="8">
    <location>
        <begin position="31"/>
        <end position="50"/>
    </location>
</feature>
<comment type="subcellular location">
    <subcellularLocation>
        <location evidence="1">Cell membrane</location>
        <topology evidence="1">Multi-pass membrane protein</topology>
    </subcellularLocation>
</comment>
<evidence type="ECO:0000256" key="6">
    <source>
        <dbReference type="ARBA" id="ARBA00022989"/>
    </source>
</evidence>
<keyword evidence="7 8" id="KW-0472">Membrane</keyword>
<evidence type="ECO:0000256" key="8">
    <source>
        <dbReference type="SAM" id="Phobius"/>
    </source>
</evidence>
<dbReference type="InterPro" id="IPR007227">
    <property type="entry name" value="Cell_shape_determining_MreD"/>
</dbReference>
<gene>
    <name evidence="9" type="primary">mreD</name>
    <name evidence="9" type="ORF">ACFOEO_08810</name>
</gene>
<feature type="transmembrane region" description="Helical" evidence="8">
    <location>
        <begin position="104"/>
        <end position="124"/>
    </location>
</feature>
<keyword evidence="5" id="KW-0133">Cell shape</keyword>
<dbReference type="RefSeq" id="WP_380654485.1">
    <property type="nucleotide sequence ID" value="NZ_JBHRVQ010000001.1"/>
</dbReference>
<accession>A0ABV7N5X5</accession>
<keyword evidence="6 8" id="KW-1133">Transmembrane helix</keyword>
<organism evidence="9 10">
    <name type="scientific">Salinicoccus sesuvii</name>
    <dbReference type="NCBI Taxonomy" id="868281"/>
    <lineage>
        <taxon>Bacteria</taxon>
        <taxon>Bacillati</taxon>
        <taxon>Bacillota</taxon>
        <taxon>Bacilli</taxon>
        <taxon>Bacillales</taxon>
        <taxon>Staphylococcaceae</taxon>
        <taxon>Salinicoccus</taxon>
    </lineage>
</organism>
<dbReference type="NCBIfam" id="TIGR03426">
    <property type="entry name" value="shape_MreD"/>
    <property type="match status" value="1"/>
</dbReference>
<comment type="similarity">
    <text evidence="2">Belongs to the MreD family.</text>
</comment>
<evidence type="ECO:0000256" key="2">
    <source>
        <dbReference type="ARBA" id="ARBA00007776"/>
    </source>
</evidence>
<name>A0ABV7N5X5_9STAP</name>
<evidence type="ECO:0000256" key="5">
    <source>
        <dbReference type="ARBA" id="ARBA00022960"/>
    </source>
</evidence>
<keyword evidence="10" id="KW-1185">Reference proteome</keyword>
<dbReference type="EMBL" id="JBHRVQ010000001">
    <property type="protein sequence ID" value="MFC3388669.1"/>
    <property type="molecule type" value="Genomic_DNA"/>
</dbReference>
<evidence type="ECO:0000256" key="1">
    <source>
        <dbReference type="ARBA" id="ARBA00004651"/>
    </source>
</evidence>
<evidence type="ECO:0000256" key="3">
    <source>
        <dbReference type="ARBA" id="ARBA00022475"/>
    </source>
</evidence>
<reference evidence="10" key="1">
    <citation type="journal article" date="2019" name="Int. J. Syst. Evol. Microbiol.">
        <title>The Global Catalogue of Microorganisms (GCM) 10K type strain sequencing project: providing services to taxonomists for standard genome sequencing and annotation.</title>
        <authorList>
            <consortium name="The Broad Institute Genomics Platform"/>
            <consortium name="The Broad Institute Genome Sequencing Center for Infectious Disease"/>
            <person name="Wu L."/>
            <person name="Ma J."/>
        </authorList>
    </citation>
    <scope>NUCLEOTIDE SEQUENCE [LARGE SCALE GENOMIC DNA]</scope>
    <source>
        <strain evidence="10">CCM 7756</strain>
    </source>
</reference>
<comment type="caution">
    <text evidence="9">The sequence shown here is derived from an EMBL/GenBank/DDBJ whole genome shotgun (WGS) entry which is preliminary data.</text>
</comment>
<protein>
    <submittedName>
        <fullName evidence="9">Rod shape-determining protein MreD</fullName>
    </submittedName>
</protein>
<keyword evidence="3" id="KW-1003">Cell membrane</keyword>
<evidence type="ECO:0000313" key="9">
    <source>
        <dbReference type="EMBL" id="MFC3388669.1"/>
    </source>
</evidence>
<feature type="transmembrane region" description="Helical" evidence="8">
    <location>
        <begin position="79"/>
        <end position="97"/>
    </location>
</feature>
<sequence length="172" mass="19855">MRVIITFLVSFVLMYLDFAFARFSPITLNEVEVYFVPRALLMFILLLSIYTGYRMSILFAVVFGVMLDLYIGSVYGIHAFGMVAFVLFMHTAFRVFYKDFVAMAFVVLLLTLLYDIYIYLLYSILGLVDKPIFDYLALRAAPSLLLNALLFIVIFVIALKVSRVRKEILPKH</sequence>
<dbReference type="Proteomes" id="UP001595637">
    <property type="component" value="Unassembled WGS sequence"/>
</dbReference>
<proteinExistence type="inferred from homology"/>
<keyword evidence="4 8" id="KW-0812">Transmembrane</keyword>
<dbReference type="Pfam" id="PF04093">
    <property type="entry name" value="MreD"/>
    <property type="match status" value="1"/>
</dbReference>
<evidence type="ECO:0000256" key="7">
    <source>
        <dbReference type="ARBA" id="ARBA00023136"/>
    </source>
</evidence>
<evidence type="ECO:0000313" key="10">
    <source>
        <dbReference type="Proteomes" id="UP001595637"/>
    </source>
</evidence>